<dbReference type="EMBL" id="CAKOFQ010006878">
    <property type="protein sequence ID" value="CAH1979395.1"/>
    <property type="molecule type" value="Genomic_DNA"/>
</dbReference>
<reference evidence="1" key="1">
    <citation type="submission" date="2022-03" db="EMBL/GenBank/DDBJ databases">
        <authorList>
            <person name="Sayadi A."/>
        </authorList>
    </citation>
    <scope>NUCLEOTIDE SEQUENCE</scope>
</reference>
<accession>A0A9P0PE19</accession>
<evidence type="ECO:0000313" key="1">
    <source>
        <dbReference type="EMBL" id="CAH1979395.1"/>
    </source>
</evidence>
<proteinExistence type="predicted"/>
<gene>
    <name evidence="1" type="ORF">ACAOBT_LOCUS13423</name>
</gene>
<dbReference type="Proteomes" id="UP001152888">
    <property type="component" value="Unassembled WGS sequence"/>
</dbReference>
<name>A0A9P0PE19_ACAOB</name>
<protein>
    <submittedName>
        <fullName evidence="1">Uncharacterized protein</fullName>
    </submittedName>
</protein>
<evidence type="ECO:0000313" key="2">
    <source>
        <dbReference type="Proteomes" id="UP001152888"/>
    </source>
</evidence>
<sequence>MRQLLLLVTGTFEHAKVKKSLGLYGGWSNYSKFSSVKYCLVSWAVCELALS</sequence>
<dbReference type="AlphaFoldDB" id="A0A9P0PE19"/>
<organism evidence="1 2">
    <name type="scientific">Acanthoscelides obtectus</name>
    <name type="common">Bean weevil</name>
    <name type="synonym">Bruchus obtectus</name>
    <dbReference type="NCBI Taxonomy" id="200917"/>
    <lineage>
        <taxon>Eukaryota</taxon>
        <taxon>Metazoa</taxon>
        <taxon>Ecdysozoa</taxon>
        <taxon>Arthropoda</taxon>
        <taxon>Hexapoda</taxon>
        <taxon>Insecta</taxon>
        <taxon>Pterygota</taxon>
        <taxon>Neoptera</taxon>
        <taxon>Endopterygota</taxon>
        <taxon>Coleoptera</taxon>
        <taxon>Polyphaga</taxon>
        <taxon>Cucujiformia</taxon>
        <taxon>Chrysomeloidea</taxon>
        <taxon>Chrysomelidae</taxon>
        <taxon>Bruchinae</taxon>
        <taxon>Bruchini</taxon>
        <taxon>Acanthoscelides</taxon>
    </lineage>
</organism>
<comment type="caution">
    <text evidence="1">The sequence shown here is derived from an EMBL/GenBank/DDBJ whole genome shotgun (WGS) entry which is preliminary data.</text>
</comment>
<keyword evidence="2" id="KW-1185">Reference proteome</keyword>